<protein>
    <submittedName>
        <fullName evidence="2">Uncharacterized protein</fullName>
    </submittedName>
</protein>
<proteinExistence type="predicted"/>
<feature type="region of interest" description="Disordered" evidence="1">
    <location>
        <begin position="1"/>
        <end position="130"/>
    </location>
</feature>
<feature type="compositionally biased region" description="Basic residues" evidence="1">
    <location>
        <begin position="76"/>
        <end position="89"/>
    </location>
</feature>
<feature type="compositionally biased region" description="Basic and acidic residues" evidence="1">
    <location>
        <begin position="191"/>
        <end position="204"/>
    </location>
</feature>
<evidence type="ECO:0000313" key="2">
    <source>
        <dbReference type="EMBL" id="GMH96278.1"/>
    </source>
</evidence>
<organism evidence="2 3">
    <name type="scientific">Triparma verrucosa</name>
    <dbReference type="NCBI Taxonomy" id="1606542"/>
    <lineage>
        <taxon>Eukaryota</taxon>
        <taxon>Sar</taxon>
        <taxon>Stramenopiles</taxon>
        <taxon>Ochrophyta</taxon>
        <taxon>Bolidophyceae</taxon>
        <taxon>Parmales</taxon>
        <taxon>Triparmaceae</taxon>
        <taxon>Triparma</taxon>
    </lineage>
</organism>
<sequence length="292" mass="32455">MDSLKLPAIGSGGGSMTPMAQNPRTSLSPFGGSNDASSPMLLSVEKKKKKKKKSDRGLSAGGELESLDLEKEAKKEKRRRKEEKRRRKLAAAAAAQGGGEDQWGDGRGLQEEQSPALMANSAPIHLQRDGGMTPKNYMLEEVMSISGDVSRLSPSPFFDGGNSNAQQTNVPNELGSGEKIRLSVVKKKNRGDRGGEYHDKDKEARRRKKEKKQKKKEIKAVIMMQKAFRAKFARAVLHRMRRRKLFALAAQSGVLLACEGTEQGFTGWYQQTEDSIPVYYEVNERGEWKLIM</sequence>
<gene>
    <name evidence="2" type="ORF">TrVE_jg3704</name>
</gene>
<feature type="compositionally biased region" description="Basic residues" evidence="1">
    <location>
        <begin position="205"/>
        <end position="215"/>
    </location>
</feature>
<dbReference type="PROSITE" id="PS50096">
    <property type="entry name" value="IQ"/>
    <property type="match status" value="1"/>
</dbReference>
<dbReference type="EMBL" id="BRXX01000181">
    <property type="protein sequence ID" value="GMH96278.1"/>
    <property type="molecule type" value="Genomic_DNA"/>
</dbReference>
<keyword evidence="3" id="KW-1185">Reference proteome</keyword>
<dbReference type="AlphaFoldDB" id="A0A9W7C0Y2"/>
<reference evidence="3" key="1">
    <citation type="journal article" date="2023" name="Commun. Biol.">
        <title>Genome analysis of Parmales, the sister group of diatoms, reveals the evolutionary specialization of diatoms from phago-mixotrophs to photoautotrophs.</title>
        <authorList>
            <person name="Ban H."/>
            <person name="Sato S."/>
            <person name="Yoshikawa S."/>
            <person name="Yamada K."/>
            <person name="Nakamura Y."/>
            <person name="Ichinomiya M."/>
            <person name="Sato N."/>
            <person name="Blanc-Mathieu R."/>
            <person name="Endo H."/>
            <person name="Kuwata A."/>
            <person name="Ogata H."/>
        </authorList>
    </citation>
    <scope>NUCLEOTIDE SEQUENCE [LARGE SCALE GENOMIC DNA]</scope>
    <source>
        <strain evidence="3">NIES 3699</strain>
    </source>
</reference>
<accession>A0A9W7C0Y2</accession>
<evidence type="ECO:0000256" key="1">
    <source>
        <dbReference type="SAM" id="MobiDB-lite"/>
    </source>
</evidence>
<evidence type="ECO:0000313" key="3">
    <source>
        <dbReference type="Proteomes" id="UP001165160"/>
    </source>
</evidence>
<comment type="caution">
    <text evidence="2">The sequence shown here is derived from an EMBL/GenBank/DDBJ whole genome shotgun (WGS) entry which is preliminary data.</text>
</comment>
<feature type="compositionally biased region" description="Gly residues" evidence="1">
    <location>
        <begin position="96"/>
        <end position="107"/>
    </location>
</feature>
<name>A0A9W7C0Y2_9STRA</name>
<feature type="compositionally biased region" description="Polar residues" evidence="1">
    <location>
        <begin position="18"/>
        <end position="28"/>
    </location>
</feature>
<feature type="region of interest" description="Disordered" evidence="1">
    <location>
        <begin position="167"/>
        <end position="215"/>
    </location>
</feature>
<dbReference type="Proteomes" id="UP001165160">
    <property type="component" value="Unassembled WGS sequence"/>
</dbReference>